<evidence type="ECO:0000313" key="4">
    <source>
        <dbReference type="EMBL" id="MFC3578409.1"/>
    </source>
</evidence>
<evidence type="ECO:0000256" key="2">
    <source>
        <dbReference type="SAM" id="SignalP"/>
    </source>
</evidence>
<keyword evidence="1" id="KW-0472">Membrane</keyword>
<dbReference type="InterPro" id="IPR025565">
    <property type="entry name" value="DUF4328"/>
</dbReference>
<feature type="transmembrane region" description="Helical" evidence="1">
    <location>
        <begin position="177"/>
        <end position="197"/>
    </location>
</feature>
<keyword evidence="1" id="KW-1133">Transmembrane helix</keyword>
<evidence type="ECO:0000256" key="1">
    <source>
        <dbReference type="SAM" id="Phobius"/>
    </source>
</evidence>
<evidence type="ECO:0000313" key="5">
    <source>
        <dbReference type="Proteomes" id="UP001595701"/>
    </source>
</evidence>
<dbReference type="Pfam" id="PF14219">
    <property type="entry name" value="DUF4328"/>
    <property type="match status" value="1"/>
</dbReference>
<gene>
    <name evidence="4" type="ORF">ACFOZ0_35150</name>
</gene>
<feature type="chain" id="PRO_5046870564" evidence="2">
    <location>
        <begin position="29"/>
        <end position="256"/>
    </location>
</feature>
<comment type="caution">
    <text evidence="4">The sequence shown here is derived from an EMBL/GenBank/DDBJ whole genome shotgun (WGS) entry which is preliminary data.</text>
</comment>
<feature type="signal peptide" evidence="2">
    <location>
        <begin position="1"/>
        <end position="28"/>
    </location>
</feature>
<reference evidence="5" key="1">
    <citation type="journal article" date="2019" name="Int. J. Syst. Evol. Microbiol.">
        <title>The Global Catalogue of Microorganisms (GCM) 10K type strain sequencing project: providing services to taxonomists for standard genome sequencing and annotation.</title>
        <authorList>
            <consortium name="The Broad Institute Genomics Platform"/>
            <consortium name="The Broad Institute Genome Sequencing Center for Infectious Disease"/>
            <person name="Wu L."/>
            <person name="Ma J."/>
        </authorList>
    </citation>
    <scope>NUCLEOTIDE SEQUENCE [LARGE SCALE GENOMIC DNA]</scope>
    <source>
        <strain evidence="5">CGMCC 4.7035</strain>
    </source>
</reference>
<accession>A0ABV7SN57</accession>
<keyword evidence="1" id="KW-0812">Transmembrane</keyword>
<name>A0ABV7SN57_9ACTN</name>
<feature type="transmembrane region" description="Helical" evidence="1">
    <location>
        <begin position="49"/>
        <end position="67"/>
    </location>
</feature>
<protein>
    <submittedName>
        <fullName evidence="4">DUF4328 domain-containing protein</fullName>
    </submittedName>
</protein>
<organism evidence="4 5">
    <name type="scientific">Streptomyces yaanensis</name>
    <dbReference type="NCBI Taxonomy" id="1142239"/>
    <lineage>
        <taxon>Bacteria</taxon>
        <taxon>Bacillati</taxon>
        <taxon>Actinomycetota</taxon>
        <taxon>Actinomycetes</taxon>
        <taxon>Kitasatosporales</taxon>
        <taxon>Streptomycetaceae</taxon>
        <taxon>Streptomyces</taxon>
    </lineage>
</organism>
<dbReference type="EMBL" id="JBHRWR010000048">
    <property type="protein sequence ID" value="MFC3578409.1"/>
    <property type="molecule type" value="Genomic_DNA"/>
</dbReference>
<feature type="transmembrane region" description="Helical" evidence="1">
    <location>
        <begin position="217"/>
        <end position="237"/>
    </location>
</feature>
<evidence type="ECO:0000259" key="3">
    <source>
        <dbReference type="Pfam" id="PF14219"/>
    </source>
</evidence>
<dbReference type="RefSeq" id="WP_310765530.1">
    <property type="nucleotide sequence ID" value="NZ_JBHRWR010000048.1"/>
</dbReference>
<feature type="domain" description="DUF4328" evidence="3">
    <location>
        <begin position="89"/>
        <end position="239"/>
    </location>
</feature>
<keyword evidence="2" id="KW-0732">Signal</keyword>
<proteinExistence type="predicted"/>
<sequence length="256" mass="27396">MTCARCHHFVAAPGGTLCTQCAAAPAPAAPPFAAVPSAWLRSPVGLGRAAAALLGLVIATDLFAIWADTVVYDVMSDVVGGAVGDAMSRRADRADTLYTAAGIVQTTALLSSVIVFLCWFHRARVNAEVFNPFGHAKKRGWAIGSWFTPVVNLWLPRRITLDIWDASSPSGAPRPHVLVNAWWTLWIISLLTDRVGFSAYGKADTATEIRDAVRQVMFADVVDIAAAALAILVVLRLTRMQHEKALQGPTPVAVEV</sequence>
<keyword evidence="5" id="KW-1185">Reference proteome</keyword>
<dbReference type="Proteomes" id="UP001595701">
    <property type="component" value="Unassembled WGS sequence"/>
</dbReference>
<feature type="transmembrane region" description="Helical" evidence="1">
    <location>
        <begin position="97"/>
        <end position="120"/>
    </location>
</feature>